<organism evidence="2 3">
    <name type="scientific">Diatrype stigma</name>
    <dbReference type="NCBI Taxonomy" id="117547"/>
    <lineage>
        <taxon>Eukaryota</taxon>
        <taxon>Fungi</taxon>
        <taxon>Dikarya</taxon>
        <taxon>Ascomycota</taxon>
        <taxon>Pezizomycotina</taxon>
        <taxon>Sordariomycetes</taxon>
        <taxon>Xylariomycetidae</taxon>
        <taxon>Xylariales</taxon>
        <taxon>Diatrypaceae</taxon>
        <taxon>Diatrype</taxon>
    </lineage>
</organism>
<reference evidence="2 3" key="1">
    <citation type="submission" date="2024-02" db="EMBL/GenBank/DDBJ databases">
        <title>De novo assembly and annotation of 12 fungi associated with fruit tree decline syndrome in Ontario, Canada.</title>
        <authorList>
            <person name="Sulman M."/>
            <person name="Ellouze W."/>
            <person name="Ilyukhin E."/>
        </authorList>
    </citation>
    <scope>NUCLEOTIDE SEQUENCE [LARGE SCALE GENOMIC DNA]</scope>
    <source>
        <strain evidence="2 3">M11/M66-122</strain>
    </source>
</reference>
<dbReference type="PANTHER" id="PTHR33048">
    <property type="entry name" value="PTH11-LIKE INTEGRAL MEMBRANE PROTEIN (AFU_ORTHOLOGUE AFUA_5G11245)"/>
    <property type="match status" value="1"/>
</dbReference>
<feature type="compositionally biased region" description="Basic and acidic residues" evidence="1">
    <location>
        <begin position="123"/>
        <end position="136"/>
    </location>
</feature>
<protein>
    <submittedName>
        <fullName evidence="2">Uncharacterized protein</fullName>
    </submittedName>
</protein>
<proteinExistence type="predicted"/>
<dbReference type="Proteomes" id="UP001320420">
    <property type="component" value="Unassembled WGS sequence"/>
</dbReference>
<comment type="caution">
    <text evidence="2">The sequence shown here is derived from an EMBL/GenBank/DDBJ whole genome shotgun (WGS) entry which is preliminary data.</text>
</comment>
<feature type="compositionally biased region" description="Basic and acidic residues" evidence="1">
    <location>
        <begin position="143"/>
        <end position="153"/>
    </location>
</feature>
<dbReference type="InterPro" id="IPR052337">
    <property type="entry name" value="SAT4-like"/>
</dbReference>
<evidence type="ECO:0000256" key="1">
    <source>
        <dbReference type="SAM" id="MobiDB-lite"/>
    </source>
</evidence>
<dbReference type="PANTHER" id="PTHR33048:SF2">
    <property type="entry name" value="SRPK"/>
    <property type="match status" value="1"/>
</dbReference>
<evidence type="ECO:0000313" key="2">
    <source>
        <dbReference type="EMBL" id="KAK7752001.1"/>
    </source>
</evidence>
<evidence type="ECO:0000313" key="3">
    <source>
        <dbReference type="Proteomes" id="UP001320420"/>
    </source>
</evidence>
<keyword evidence="3" id="KW-1185">Reference proteome</keyword>
<accession>A0AAN9YPC1</accession>
<dbReference type="EMBL" id="JAKJXP020000042">
    <property type="protein sequence ID" value="KAK7752001.1"/>
    <property type="molecule type" value="Genomic_DNA"/>
</dbReference>
<sequence length="174" mass="19004">MKVNLSLRRKLLLVPLLCSGIFIMAATILRAVYSLTDITKLPIAAAWASRETFVAAVAVSIPGIKPLFSNSKWVKSLKTGDVYGSFNKKSGDKSGTGGWTASFRSKPTNQFEMGSGRAWDISTKNKGERLPDHDGDGGSEEFIIQKDGQERASHSAYPDTHAITITRETILERT</sequence>
<feature type="region of interest" description="Disordered" evidence="1">
    <location>
        <begin position="122"/>
        <end position="158"/>
    </location>
</feature>
<dbReference type="AlphaFoldDB" id="A0AAN9YPC1"/>
<gene>
    <name evidence="2" type="ORF">SLS62_005963</name>
</gene>
<name>A0AAN9YPC1_9PEZI</name>